<dbReference type="Proteomes" id="UP000006039">
    <property type="component" value="Unassembled WGS sequence"/>
</dbReference>
<reference evidence="2" key="2">
    <citation type="submission" date="2010-07" db="EMBL/GenBank/DDBJ databases">
        <authorList>
            <consortium name="The Broad Institute Genome Sequencing Platform"/>
            <consortium name="Broad Institute Genome Sequencing Center for Infectious Disease"/>
            <person name="Ma L.-J."/>
            <person name="Dead R."/>
            <person name="Young S."/>
            <person name="Zeng Q."/>
            <person name="Koehrsen M."/>
            <person name="Alvarado L."/>
            <person name="Berlin A."/>
            <person name="Chapman S.B."/>
            <person name="Chen Z."/>
            <person name="Freedman E."/>
            <person name="Gellesch M."/>
            <person name="Goldberg J."/>
            <person name="Griggs A."/>
            <person name="Gujja S."/>
            <person name="Heilman E.R."/>
            <person name="Heiman D."/>
            <person name="Hepburn T."/>
            <person name="Howarth C."/>
            <person name="Jen D."/>
            <person name="Larson L."/>
            <person name="Mehta T."/>
            <person name="Neiman D."/>
            <person name="Pearson M."/>
            <person name="Roberts A."/>
            <person name="Saif S."/>
            <person name="Shea T."/>
            <person name="Shenoy N."/>
            <person name="Sisk P."/>
            <person name="Stolte C."/>
            <person name="Sykes S."/>
            <person name="Walk T."/>
            <person name="White J."/>
            <person name="Yandava C."/>
            <person name="Haas B."/>
            <person name="Nusbaum C."/>
            <person name="Birren B."/>
        </authorList>
    </citation>
    <scope>NUCLEOTIDE SEQUENCE</scope>
    <source>
        <strain evidence="2">R3-111a-1</strain>
    </source>
</reference>
<dbReference type="EnsemblFungi" id="EJT79398">
    <property type="protein sequence ID" value="EJT79398"/>
    <property type="gene ID" value="GGTG_04482"/>
</dbReference>
<proteinExistence type="predicted"/>
<dbReference type="RefSeq" id="XP_009220543.1">
    <property type="nucleotide sequence ID" value="XM_009222279.1"/>
</dbReference>
<dbReference type="HOGENOM" id="CLU_485738_0_0_1"/>
<evidence type="ECO:0000313" key="4">
    <source>
        <dbReference type="Proteomes" id="UP000006039"/>
    </source>
</evidence>
<reference evidence="3" key="4">
    <citation type="journal article" date="2015" name="G3 (Bethesda)">
        <title>Genome sequences of three phytopathogenic species of the Magnaporthaceae family of fungi.</title>
        <authorList>
            <person name="Okagaki L.H."/>
            <person name="Nunes C.C."/>
            <person name="Sailsbery J."/>
            <person name="Clay B."/>
            <person name="Brown D."/>
            <person name="John T."/>
            <person name="Oh Y."/>
            <person name="Young N."/>
            <person name="Fitzgerald M."/>
            <person name="Haas B.J."/>
            <person name="Zeng Q."/>
            <person name="Young S."/>
            <person name="Adiconis X."/>
            <person name="Fan L."/>
            <person name="Levin J.Z."/>
            <person name="Mitchell T.K."/>
            <person name="Okubara P.A."/>
            <person name="Farman M.L."/>
            <person name="Kohn L.M."/>
            <person name="Birren B."/>
            <person name="Ma L.-J."/>
            <person name="Dean R.A."/>
        </authorList>
    </citation>
    <scope>NUCLEOTIDE SEQUENCE</scope>
    <source>
        <strain evidence="3">R3-111a-1</strain>
    </source>
</reference>
<accession>J3NT83</accession>
<evidence type="ECO:0000256" key="1">
    <source>
        <dbReference type="SAM" id="MobiDB-lite"/>
    </source>
</evidence>
<dbReference type="AlphaFoldDB" id="J3NT83"/>
<dbReference type="OrthoDB" id="5239669at2759"/>
<dbReference type="VEuPathDB" id="FungiDB:GGTG_04482"/>
<feature type="region of interest" description="Disordered" evidence="1">
    <location>
        <begin position="1"/>
        <end position="62"/>
    </location>
</feature>
<dbReference type="EMBL" id="GL385396">
    <property type="protein sequence ID" value="EJT79398.1"/>
    <property type="molecule type" value="Genomic_DNA"/>
</dbReference>
<evidence type="ECO:0000313" key="2">
    <source>
        <dbReference type="EMBL" id="EJT79398.1"/>
    </source>
</evidence>
<keyword evidence="4" id="KW-1185">Reference proteome</keyword>
<gene>
    <name evidence="3" type="primary">20344940</name>
    <name evidence="2" type="ORF">GGTG_04482</name>
</gene>
<dbReference type="GeneID" id="20344940"/>
<sequence>MSIFFTTLPLSRKRPITEDDDTTLPPPAKRLKAGNDTESDSDSEMSFSSDSTDEAGSPGLDEAGSLKLATAEGTMWIFPFDREYIHPDDCVETSVSVEREEEEERLDYQAEHELIMYEQGVRAERKELLEQLDVIASVRGLEKMDDLIATMHEQGVRADGKELLKQLDVIASVRGLKISDSKDDSEGDSEGVYKDWSKPDPVGWESAANGSRLHPRAIGLMLDFFKDWEHLDRAECEEYYLKAYLEGVGPYEARERPLNVHAYPSECQFPNSYMVEIIDTAVTSPTLMTQFYITHETVDEDQLARAKGAYGNFVPQYTYVGNMGLAPNYPELFVWRIVSRAGRPLLASCSRLGLRDNQDKYVGILKQFVDFVCEPLLRLAGGGNCLSDGQDWPMVLNNTCLDVYNIMIRPDWPGIACVLLWTKPLVMTLPFGASLDGLLFLEGKPDTDPGVDGNPICEADPSRFKSYSREGRELQRLCMYYLREKIPVLTNDPQPWHRLFAAMAQGVATAAECTELGYKCYARQLDELTWDWFHFEMDPGAPEVSVVACAESGCGGGDGDVGMG</sequence>
<evidence type="ECO:0000313" key="3">
    <source>
        <dbReference type="EnsemblFungi" id="EJT79398"/>
    </source>
</evidence>
<reference evidence="2" key="3">
    <citation type="submission" date="2010-09" db="EMBL/GenBank/DDBJ databases">
        <title>Annotation of Gaeumannomyces graminis var. tritici R3-111a-1.</title>
        <authorList>
            <consortium name="The Broad Institute Genome Sequencing Platform"/>
            <person name="Ma L.-J."/>
            <person name="Dead R."/>
            <person name="Young S.K."/>
            <person name="Zeng Q."/>
            <person name="Gargeya S."/>
            <person name="Fitzgerald M."/>
            <person name="Haas B."/>
            <person name="Abouelleil A."/>
            <person name="Alvarado L."/>
            <person name="Arachchi H.M."/>
            <person name="Berlin A."/>
            <person name="Brown A."/>
            <person name="Chapman S.B."/>
            <person name="Chen Z."/>
            <person name="Dunbar C."/>
            <person name="Freedman E."/>
            <person name="Gearin G."/>
            <person name="Gellesch M."/>
            <person name="Goldberg J."/>
            <person name="Griggs A."/>
            <person name="Gujja S."/>
            <person name="Heiman D."/>
            <person name="Howarth C."/>
            <person name="Larson L."/>
            <person name="Lui A."/>
            <person name="MacDonald P.J.P."/>
            <person name="Mehta T."/>
            <person name="Montmayeur A."/>
            <person name="Murphy C."/>
            <person name="Neiman D."/>
            <person name="Pearson M."/>
            <person name="Priest M."/>
            <person name="Roberts A."/>
            <person name="Saif S."/>
            <person name="Shea T."/>
            <person name="Shenoy N."/>
            <person name="Sisk P."/>
            <person name="Stolte C."/>
            <person name="Sykes S."/>
            <person name="Yandava C."/>
            <person name="Wortman J."/>
            <person name="Nusbaum C."/>
            <person name="Birren B."/>
        </authorList>
    </citation>
    <scope>NUCLEOTIDE SEQUENCE</scope>
    <source>
        <strain evidence="2">R3-111a-1</strain>
    </source>
</reference>
<organism evidence="2">
    <name type="scientific">Gaeumannomyces tritici (strain R3-111a-1)</name>
    <name type="common">Wheat and barley take-all root rot fungus</name>
    <name type="synonym">Gaeumannomyces graminis var. tritici</name>
    <dbReference type="NCBI Taxonomy" id="644352"/>
    <lineage>
        <taxon>Eukaryota</taxon>
        <taxon>Fungi</taxon>
        <taxon>Dikarya</taxon>
        <taxon>Ascomycota</taxon>
        <taxon>Pezizomycotina</taxon>
        <taxon>Sordariomycetes</taxon>
        <taxon>Sordariomycetidae</taxon>
        <taxon>Magnaporthales</taxon>
        <taxon>Magnaporthaceae</taxon>
        <taxon>Gaeumannomyces</taxon>
    </lineage>
</organism>
<name>J3NT83_GAET3</name>
<reference evidence="3" key="5">
    <citation type="submission" date="2018-04" db="UniProtKB">
        <authorList>
            <consortium name="EnsemblFungi"/>
        </authorList>
    </citation>
    <scope>IDENTIFICATION</scope>
    <source>
        <strain evidence="3">R3-111a-1</strain>
    </source>
</reference>
<protein>
    <submittedName>
        <fullName evidence="2 3">Uncharacterized protein</fullName>
    </submittedName>
</protein>
<reference evidence="4" key="1">
    <citation type="submission" date="2010-07" db="EMBL/GenBank/DDBJ databases">
        <title>The genome sequence of Gaeumannomyces graminis var. tritici strain R3-111a-1.</title>
        <authorList>
            <consortium name="The Broad Institute Genome Sequencing Platform"/>
            <person name="Ma L.-J."/>
            <person name="Dead R."/>
            <person name="Young S."/>
            <person name="Zeng Q."/>
            <person name="Koehrsen M."/>
            <person name="Alvarado L."/>
            <person name="Berlin A."/>
            <person name="Chapman S.B."/>
            <person name="Chen Z."/>
            <person name="Freedman E."/>
            <person name="Gellesch M."/>
            <person name="Goldberg J."/>
            <person name="Griggs A."/>
            <person name="Gujja S."/>
            <person name="Heilman E.R."/>
            <person name="Heiman D."/>
            <person name="Hepburn T."/>
            <person name="Howarth C."/>
            <person name="Jen D."/>
            <person name="Larson L."/>
            <person name="Mehta T."/>
            <person name="Neiman D."/>
            <person name="Pearson M."/>
            <person name="Roberts A."/>
            <person name="Saif S."/>
            <person name="Shea T."/>
            <person name="Shenoy N."/>
            <person name="Sisk P."/>
            <person name="Stolte C."/>
            <person name="Sykes S."/>
            <person name="Walk T."/>
            <person name="White J."/>
            <person name="Yandava C."/>
            <person name="Haas B."/>
            <person name="Nusbaum C."/>
            <person name="Birren B."/>
        </authorList>
    </citation>
    <scope>NUCLEOTIDE SEQUENCE [LARGE SCALE GENOMIC DNA]</scope>
    <source>
        <strain evidence="4">R3-111a-1</strain>
    </source>
</reference>